<dbReference type="EMBL" id="LR899010">
    <property type="protein sequence ID" value="CAD7080436.1"/>
    <property type="molecule type" value="Genomic_DNA"/>
</dbReference>
<feature type="compositionally biased region" description="Polar residues" evidence="1">
    <location>
        <begin position="869"/>
        <end position="883"/>
    </location>
</feature>
<gene>
    <name evidence="2" type="ORF">HERILL_LOCUS3590</name>
</gene>
<name>A0A7R8YP76_HERIL</name>
<accession>A0A7R8YP76</accession>
<feature type="region of interest" description="Disordered" evidence="1">
    <location>
        <begin position="995"/>
        <end position="1015"/>
    </location>
</feature>
<dbReference type="OrthoDB" id="6619045at2759"/>
<feature type="region of interest" description="Disordered" evidence="1">
    <location>
        <begin position="86"/>
        <end position="286"/>
    </location>
</feature>
<feature type="region of interest" description="Disordered" evidence="1">
    <location>
        <begin position="826"/>
        <end position="888"/>
    </location>
</feature>
<feature type="compositionally biased region" description="Basic residues" evidence="1">
    <location>
        <begin position="385"/>
        <end position="399"/>
    </location>
</feature>
<evidence type="ECO:0000313" key="2">
    <source>
        <dbReference type="EMBL" id="CAD7080436.1"/>
    </source>
</evidence>
<feature type="region of interest" description="Disordered" evidence="1">
    <location>
        <begin position="1300"/>
        <end position="1335"/>
    </location>
</feature>
<sequence>MSSVDAEVNDEWVANNEVLESLQVSGTAKDSEDEKEELETIPIDECSDTLKVIDVKLPNKIHSPSTSSVLSLPPLPDLIPIRKASVNLSNLPGNPQKVSGLEGEQEEDPGESSHSNEAEQVISSEHSDGCAEEATEVPNTAEEVESGIEQLQLSPAATPPIVNTEDNQIAASESNASNTTISNINEPSDQPSAMQELQPDQPMVQHRKSDRRRVGRDIFFFFEEHPANRRKSRQTKRSPQKRGRPRAGKTQPPPKLQIPQPTKREALTSPEATTPTTTDSTPTTPRVNPIFLWVKQDDTRIVEVRCEDYDKRNRIRLTKTANGWRAIPRTDPTSSRVVKLLPNPMVHVKQEPKPDLLQSTSIESDPSKASETACSSQEDYEAMKTKKSKKKKKKKKKRKHDEDKERESEKPATEEERNEPCTPASVDPLSDIPKILSPAPADIVIYESTNHERNESEQDEQMEVGHSDVADENSALIEPNNNDSTVDLTKNLTQLSDDMELNMPQFIIRPGNSEPEMILCPETGEFRRIDQVGQQQSATVDLTNSEADLNESFDVDTKHLKELLDNEDLLSHCDSGMTGAELIDSLVKRGCEDNHISEEDQHQIKETICLTDDFENEEEEILMRPEPVEDIISRLGESLTTSPKCLSFNEAGEIEGLHGELFQNSSNQSDPFNSRNTLEELSITIKDLESIPAKTTVEQAPNEAPETTTIVSPDSCVDELPKDLTCKKVSENSALTKSKDHPQNNIHQQQMPPQPQRTNSRSSDAIQSPQPSGLPAVPPSPDIVHSNKTKSMFLDQLLNQNSTSPKICSSVTVTPVSMINSTTKVAQQKEPLDLGKHRKSASPTVSCSEEAKRTMSSDEPVHKRIKTEPVSTNDPKNGTNNSDLADLLQPAKDPDPLTQLRLLISNPEWKVPDPILVPKDRLSAVLASPAREIPLLLTTRPELRLPEAFAYPSILKDPDILVISMAQLEAILQKQVEITRPKSTPVPQVTIEPVTRPRQDKQAQQHDVDNRNKNNMLNPLAPLMTPGLANDIDAATLAAFNQMFWLPYLSQMAPELFKAMAGLPNNANLAELLPFLAQQQQQQQQQQQKLQHQQQQQPRNLYNPQFNANAMAFQNPLELAMWQEALGQAQMQQALKMQRENQQSTHKKPTTPTDAKPNVRQQHNMTASLLAQNKQPQQQQKTRTNYGINPFRTEFNRMPNRQGNNTSRTDNQFLSPSSKATKQSQQSQHQATQQNQNSNPSGEQKPRVTLKSLSNLLEPERLLSQGDPKMSANLMAMPGFDFTQNQQSLQQQQYQFGQFGSTAGGVSQTQHQQHPQHPQQQQQQQQTQAQPQLQGKLKVKPGAHLLDPAAMQRRLLNYDEIPEVGSTTNGLDDMMNDPNAPLWHPLFGSNQKTGYTSPWQWTTVTATGE</sequence>
<feature type="compositionally biased region" description="Polar residues" evidence="1">
    <location>
        <begin position="1199"/>
        <end position="1216"/>
    </location>
</feature>
<feature type="compositionally biased region" description="Polar residues" evidence="1">
    <location>
        <begin position="357"/>
        <end position="377"/>
    </location>
</feature>
<feature type="region of interest" description="Disordered" evidence="1">
    <location>
        <begin position="1170"/>
        <end position="1247"/>
    </location>
</feature>
<feature type="compositionally biased region" description="Low complexity" evidence="1">
    <location>
        <begin position="169"/>
        <end position="186"/>
    </location>
</feature>
<feature type="compositionally biased region" description="Low complexity" evidence="1">
    <location>
        <begin position="1172"/>
        <end position="1181"/>
    </location>
</feature>
<feature type="compositionally biased region" description="Low complexity" evidence="1">
    <location>
        <begin position="1217"/>
        <end position="1238"/>
    </location>
</feature>
<proteinExistence type="predicted"/>
<feature type="region of interest" description="Disordered" evidence="1">
    <location>
        <begin position="335"/>
        <end position="435"/>
    </location>
</feature>
<feature type="compositionally biased region" description="Basic and acidic residues" evidence="1">
    <location>
        <begin position="400"/>
        <end position="419"/>
    </location>
</feature>
<organism evidence="2 3">
    <name type="scientific">Hermetia illucens</name>
    <name type="common">Black soldier fly</name>
    <dbReference type="NCBI Taxonomy" id="343691"/>
    <lineage>
        <taxon>Eukaryota</taxon>
        <taxon>Metazoa</taxon>
        <taxon>Ecdysozoa</taxon>
        <taxon>Arthropoda</taxon>
        <taxon>Hexapoda</taxon>
        <taxon>Insecta</taxon>
        <taxon>Pterygota</taxon>
        <taxon>Neoptera</taxon>
        <taxon>Endopterygota</taxon>
        <taxon>Diptera</taxon>
        <taxon>Brachycera</taxon>
        <taxon>Stratiomyomorpha</taxon>
        <taxon>Stratiomyidae</taxon>
        <taxon>Hermetiinae</taxon>
        <taxon>Hermetia</taxon>
    </lineage>
</organism>
<feature type="region of interest" description="Disordered" evidence="1">
    <location>
        <begin position="22"/>
        <end position="42"/>
    </location>
</feature>
<protein>
    <submittedName>
        <fullName evidence="2">Uncharacterized protein</fullName>
    </submittedName>
</protein>
<feature type="compositionally biased region" description="Low complexity" evidence="1">
    <location>
        <begin position="268"/>
        <end position="285"/>
    </location>
</feature>
<feature type="region of interest" description="Disordered" evidence="1">
    <location>
        <begin position="733"/>
        <end position="786"/>
    </location>
</feature>
<dbReference type="OMA" id="HKPRLTC"/>
<evidence type="ECO:0000313" key="3">
    <source>
        <dbReference type="Proteomes" id="UP000594454"/>
    </source>
</evidence>
<feature type="region of interest" description="Disordered" evidence="1">
    <location>
        <begin position="694"/>
        <end position="717"/>
    </location>
</feature>
<feature type="compositionally biased region" description="Polar residues" evidence="1">
    <location>
        <begin position="86"/>
        <end position="97"/>
    </location>
</feature>
<feature type="compositionally biased region" description="Basic residues" evidence="1">
    <location>
        <begin position="228"/>
        <end position="247"/>
    </location>
</feature>
<feature type="region of interest" description="Disordered" evidence="1">
    <location>
        <begin position="1132"/>
        <end position="1158"/>
    </location>
</feature>
<feature type="compositionally biased region" description="Basic residues" evidence="1">
    <location>
        <begin position="205"/>
        <end position="214"/>
    </location>
</feature>
<feature type="compositionally biased region" description="Polar residues" evidence="1">
    <location>
        <begin position="743"/>
        <end position="771"/>
    </location>
</feature>
<feature type="compositionally biased region" description="Basic and acidic residues" evidence="1">
    <location>
        <begin position="849"/>
        <end position="862"/>
    </location>
</feature>
<keyword evidence="3" id="KW-1185">Reference proteome</keyword>
<dbReference type="Proteomes" id="UP000594454">
    <property type="component" value="Chromosome 2"/>
</dbReference>
<feature type="compositionally biased region" description="Polar residues" evidence="1">
    <location>
        <begin position="1132"/>
        <end position="1144"/>
    </location>
</feature>
<feature type="compositionally biased region" description="Low complexity" evidence="1">
    <location>
        <begin position="1308"/>
        <end position="1334"/>
    </location>
</feature>
<dbReference type="InParanoid" id="A0A7R8YP76"/>
<reference evidence="2 3" key="1">
    <citation type="submission" date="2020-11" db="EMBL/GenBank/DDBJ databases">
        <authorList>
            <person name="Wallbank WR R."/>
            <person name="Pardo Diaz C."/>
            <person name="Kozak K."/>
            <person name="Martin S."/>
            <person name="Jiggins C."/>
            <person name="Moest M."/>
            <person name="Warren A I."/>
            <person name="Generalovic N T."/>
            <person name="Byers J.R.P. K."/>
            <person name="Montejo-Kovacevich G."/>
            <person name="Yen C E."/>
        </authorList>
    </citation>
    <scope>NUCLEOTIDE SEQUENCE [LARGE SCALE GENOMIC DNA]</scope>
</reference>
<evidence type="ECO:0000256" key="1">
    <source>
        <dbReference type="SAM" id="MobiDB-lite"/>
    </source>
</evidence>
<feature type="compositionally biased region" description="Basic and acidic residues" evidence="1">
    <location>
        <begin position="995"/>
        <end position="1012"/>
    </location>
</feature>